<dbReference type="AlphaFoldDB" id="A0A4Y2G4C1"/>
<evidence type="ECO:0000313" key="1">
    <source>
        <dbReference type="EMBL" id="GBM48692.1"/>
    </source>
</evidence>
<dbReference type="EMBL" id="BGPR01176545">
    <property type="protein sequence ID" value="GBM48692.1"/>
    <property type="molecule type" value="Genomic_DNA"/>
</dbReference>
<gene>
    <name evidence="1" type="ORF">AVEN_114581_1</name>
</gene>
<comment type="caution">
    <text evidence="1">The sequence shown here is derived from an EMBL/GenBank/DDBJ whole genome shotgun (WGS) entry which is preliminary data.</text>
</comment>
<keyword evidence="2" id="KW-1185">Reference proteome</keyword>
<proteinExistence type="predicted"/>
<protein>
    <submittedName>
        <fullName evidence="1">Uncharacterized protein</fullName>
    </submittedName>
</protein>
<dbReference type="Proteomes" id="UP000499080">
    <property type="component" value="Unassembled WGS sequence"/>
</dbReference>
<name>A0A4Y2G4C1_ARAVE</name>
<reference evidence="1 2" key="1">
    <citation type="journal article" date="2019" name="Sci. Rep.">
        <title>Orb-weaving spider Araneus ventricosus genome elucidates the spidroin gene catalogue.</title>
        <authorList>
            <person name="Kono N."/>
            <person name="Nakamura H."/>
            <person name="Ohtoshi R."/>
            <person name="Moran D.A.P."/>
            <person name="Shinohara A."/>
            <person name="Yoshida Y."/>
            <person name="Fujiwara M."/>
            <person name="Mori M."/>
            <person name="Tomita M."/>
            <person name="Arakawa K."/>
        </authorList>
    </citation>
    <scope>NUCLEOTIDE SEQUENCE [LARGE SCALE GENOMIC DNA]</scope>
</reference>
<organism evidence="1 2">
    <name type="scientific">Araneus ventricosus</name>
    <name type="common">Orbweaver spider</name>
    <name type="synonym">Epeira ventricosa</name>
    <dbReference type="NCBI Taxonomy" id="182803"/>
    <lineage>
        <taxon>Eukaryota</taxon>
        <taxon>Metazoa</taxon>
        <taxon>Ecdysozoa</taxon>
        <taxon>Arthropoda</taxon>
        <taxon>Chelicerata</taxon>
        <taxon>Arachnida</taxon>
        <taxon>Araneae</taxon>
        <taxon>Araneomorphae</taxon>
        <taxon>Entelegynae</taxon>
        <taxon>Araneoidea</taxon>
        <taxon>Araneidae</taxon>
        <taxon>Araneus</taxon>
    </lineage>
</organism>
<evidence type="ECO:0000313" key="2">
    <source>
        <dbReference type="Proteomes" id="UP000499080"/>
    </source>
</evidence>
<sequence length="103" mass="11062">MRIVKLRTENGVLPRPIQGVYPFELQNNKSLDSIFKVQGIAKSVAGTRDVSQTVAGMKKIAGALMDHRSVADIQDVPHPTGSSVGVKGASPVPQNLNKILLFL</sequence>
<accession>A0A4Y2G4C1</accession>